<name>A0A1U7DH87_9RHOB</name>
<dbReference type="InterPro" id="IPR029063">
    <property type="entry name" value="SAM-dependent_MTases_sf"/>
</dbReference>
<dbReference type="GO" id="GO:0008757">
    <property type="term" value="F:S-adenosylmethionine-dependent methyltransferase activity"/>
    <property type="evidence" value="ECO:0007669"/>
    <property type="project" value="InterPro"/>
</dbReference>
<reference evidence="1 2" key="1">
    <citation type="submission" date="2017-01" db="EMBL/GenBank/DDBJ databases">
        <title>Genomic analysis of Xuhuaishuia manganoxidans DY6-4.</title>
        <authorList>
            <person name="Wang X."/>
        </authorList>
    </citation>
    <scope>NUCLEOTIDE SEQUENCE [LARGE SCALE GENOMIC DNA]</scope>
    <source>
        <strain evidence="1 2">DY6-4</strain>
    </source>
</reference>
<dbReference type="Pfam" id="PF08241">
    <property type="entry name" value="Methyltransf_11"/>
    <property type="match status" value="1"/>
</dbReference>
<accession>A0A2M9DEN4</accession>
<evidence type="ECO:0000313" key="1">
    <source>
        <dbReference type="EMBL" id="APX89253.1"/>
    </source>
</evidence>
<evidence type="ECO:0000313" key="2">
    <source>
        <dbReference type="Proteomes" id="UP000187266"/>
    </source>
</evidence>
<dbReference type="Gene3D" id="3.40.50.150">
    <property type="entry name" value="Vaccinia Virus protein VP39"/>
    <property type="match status" value="1"/>
</dbReference>
<accession>A0A1U7DH87</accession>
<dbReference type="SUPFAM" id="SSF53335">
    <property type="entry name" value="S-adenosyl-L-methionine-dependent methyltransferases"/>
    <property type="match status" value="1"/>
</dbReference>
<organism evidence="1 2">
    <name type="scientific">Brevirhabdus pacifica</name>
    <dbReference type="NCBI Taxonomy" id="1267768"/>
    <lineage>
        <taxon>Bacteria</taxon>
        <taxon>Pseudomonadati</taxon>
        <taxon>Pseudomonadota</taxon>
        <taxon>Alphaproteobacteria</taxon>
        <taxon>Rhodobacterales</taxon>
        <taxon>Paracoccaceae</taxon>
        <taxon>Brevirhabdus</taxon>
    </lineage>
</organism>
<dbReference type="OrthoDB" id="9800231at2"/>
<sequence>MHLDVQDLRSFYYRTSLGRAVQRVIRERMAEFWPEARGQTMVGYGFAVPLLRPYMNETRRVIGLMPGPQGVMPWPPGMPNVSVLCRDTHWPLQTESVDKLVVLHGLETSDTPLDLMDEAWRVLTSGGRAIFIVPNRAGLWARRDRTPFGFGRPYSLSQLEAQLAQQGLRPQRHLAALHTPPSEQPFWLRTSRLWEGIGRNLPSSRAGGVLMVEVSKQVPKPSGLTARERILKPLKVLEGLPNPEAKPI</sequence>
<proteinExistence type="predicted"/>
<dbReference type="AlphaFoldDB" id="A0A1U7DH87"/>
<dbReference type="STRING" id="1267768.BV394_05580"/>
<dbReference type="RefSeq" id="WP_076979276.1">
    <property type="nucleotide sequence ID" value="NZ_CP019124.1"/>
</dbReference>
<gene>
    <name evidence="1" type="ORF">BV394_05580</name>
</gene>
<dbReference type="EMBL" id="CP019124">
    <property type="protein sequence ID" value="APX89253.1"/>
    <property type="molecule type" value="Genomic_DNA"/>
</dbReference>
<keyword evidence="2" id="KW-1185">Reference proteome</keyword>
<dbReference type="InterPro" id="IPR013216">
    <property type="entry name" value="Methyltransf_11"/>
</dbReference>
<protein>
    <submittedName>
        <fullName evidence="1">Uncharacterized protein</fullName>
    </submittedName>
</protein>
<dbReference type="Proteomes" id="UP000187266">
    <property type="component" value="Chromosome"/>
</dbReference>